<dbReference type="Pfam" id="PF04542">
    <property type="entry name" value="Sigma70_r2"/>
    <property type="match status" value="1"/>
</dbReference>
<reference evidence="7 8" key="1">
    <citation type="submission" date="2014-10" db="EMBL/GenBank/DDBJ databases">
        <title>Pedobacter Kyungheensis.</title>
        <authorList>
            <person name="Anderson B.M."/>
            <person name="Newman J.D."/>
        </authorList>
    </citation>
    <scope>NUCLEOTIDE SEQUENCE [LARGE SCALE GENOMIC DNA]</scope>
    <source>
        <strain evidence="7 8">KACC 16221</strain>
    </source>
</reference>
<dbReference type="NCBIfam" id="TIGR02985">
    <property type="entry name" value="Sig70_bacteroi1"/>
    <property type="match status" value="1"/>
</dbReference>
<keyword evidence="8" id="KW-1185">Reference proteome</keyword>
<proteinExistence type="inferred from homology"/>
<dbReference type="InterPro" id="IPR014327">
    <property type="entry name" value="RNA_pol_sigma70_bacteroid"/>
</dbReference>
<dbReference type="Proteomes" id="UP000031246">
    <property type="component" value="Unassembled WGS sequence"/>
</dbReference>
<protein>
    <recommendedName>
        <fullName evidence="9">RNA polymerase sigma-70 factor</fullName>
    </recommendedName>
</protein>
<organism evidence="7 8">
    <name type="scientific">Pedobacter kyungheensis</name>
    <dbReference type="NCBI Taxonomy" id="1069985"/>
    <lineage>
        <taxon>Bacteria</taxon>
        <taxon>Pseudomonadati</taxon>
        <taxon>Bacteroidota</taxon>
        <taxon>Sphingobacteriia</taxon>
        <taxon>Sphingobacteriales</taxon>
        <taxon>Sphingobacteriaceae</taxon>
        <taxon>Pedobacter</taxon>
    </lineage>
</organism>
<dbReference type="RefSeq" id="WP_039476497.1">
    <property type="nucleotide sequence ID" value="NZ_JSYN01000014.1"/>
</dbReference>
<dbReference type="InterPro" id="IPR013324">
    <property type="entry name" value="RNA_pol_sigma_r3/r4-like"/>
</dbReference>
<feature type="domain" description="RNA polymerase sigma-70 region 2" evidence="5">
    <location>
        <begin position="28"/>
        <end position="92"/>
    </location>
</feature>
<name>A0A0C1FPF8_9SPHI</name>
<accession>A0A0C1FPF8</accession>
<dbReference type="GO" id="GO:0006352">
    <property type="term" value="P:DNA-templated transcription initiation"/>
    <property type="evidence" value="ECO:0007669"/>
    <property type="project" value="InterPro"/>
</dbReference>
<feature type="domain" description="RNA polymerase sigma factor 70 region 4 type 2" evidence="6">
    <location>
        <begin position="125"/>
        <end position="174"/>
    </location>
</feature>
<dbReference type="PANTHER" id="PTHR43133">
    <property type="entry name" value="RNA POLYMERASE ECF-TYPE SIGMA FACTO"/>
    <property type="match status" value="1"/>
</dbReference>
<evidence type="ECO:0000256" key="2">
    <source>
        <dbReference type="ARBA" id="ARBA00023015"/>
    </source>
</evidence>
<keyword evidence="3" id="KW-0731">Sigma factor</keyword>
<dbReference type="Pfam" id="PF08281">
    <property type="entry name" value="Sigma70_r4_2"/>
    <property type="match status" value="1"/>
</dbReference>
<dbReference type="InterPro" id="IPR007627">
    <property type="entry name" value="RNA_pol_sigma70_r2"/>
</dbReference>
<dbReference type="AlphaFoldDB" id="A0A0C1FPF8"/>
<evidence type="ECO:0008006" key="9">
    <source>
        <dbReference type="Google" id="ProtNLM"/>
    </source>
</evidence>
<dbReference type="NCBIfam" id="TIGR02937">
    <property type="entry name" value="sigma70-ECF"/>
    <property type="match status" value="1"/>
</dbReference>
<gene>
    <name evidence="7" type="ORF">OC25_12395</name>
</gene>
<dbReference type="InterPro" id="IPR013325">
    <property type="entry name" value="RNA_pol_sigma_r2"/>
</dbReference>
<evidence type="ECO:0000259" key="5">
    <source>
        <dbReference type="Pfam" id="PF04542"/>
    </source>
</evidence>
<dbReference type="EMBL" id="JSYN01000014">
    <property type="protein sequence ID" value="KIA93568.1"/>
    <property type="molecule type" value="Genomic_DNA"/>
</dbReference>
<comment type="similarity">
    <text evidence="1">Belongs to the sigma-70 factor family. ECF subfamily.</text>
</comment>
<evidence type="ECO:0000256" key="1">
    <source>
        <dbReference type="ARBA" id="ARBA00010641"/>
    </source>
</evidence>
<dbReference type="InterPro" id="IPR013249">
    <property type="entry name" value="RNA_pol_sigma70_r4_t2"/>
</dbReference>
<dbReference type="GO" id="GO:0016987">
    <property type="term" value="F:sigma factor activity"/>
    <property type="evidence" value="ECO:0007669"/>
    <property type="project" value="UniProtKB-KW"/>
</dbReference>
<dbReference type="OrthoDB" id="659569at2"/>
<sequence>MLSLSHVPDLELILLINQEEEQAFTEIYNRYWEKMASYAVRLTKSEEEAADIVQEIFVSLWNRRTTLTVKSTLGAYLIRSTRNLCLRYIERNIHTGDFLDKITEQAVDNSLNIEESISLKELQENIDLGIAKLPKKMREVYLLSRDEQLSYREIAEKLNIAEGTVKKQVSNALKIIADSLNGKLSATMMAIFLHLLK</sequence>
<comment type="caution">
    <text evidence="7">The sequence shown here is derived from an EMBL/GenBank/DDBJ whole genome shotgun (WGS) entry which is preliminary data.</text>
</comment>
<dbReference type="InterPro" id="IPR036388">
    <property type="entry name" value="WH-like_DNA-bd_sf"/>
</dbReference>
<keyword evidence="4" id="KW-0804">Transcription</keyword>
<evidence type="ECO:0000259" key="6">
    <source>
        <dbReference type="Pfam" id="PF08281"/>
    </source>
</evidence>
<evidence type="ECO:0000256" key="4">
    <source>
        <dbReference type="ARBA" id="ARBA00023163"/>
    </source>
</evidence>
<evidence type="ECO:0000313" key="8">
    <source>
        <dbReference type="Proteomes" id="UP000031246"/>
    </source>
</evidence>
<dbReference type="SUPFAM" id="SSF88659">
    <property type="entry name" value="Sigma3 and sigma4 domains of RNA polymerase sigma factors"/>
    <property type="match status" value="1"/>
</dbReference>
<dbReference type="Gene3D" id="1.10.1740.10">
    <property type="match status" value="1"/>
</dbReference>
<dbReference type="SUPFAM" id="SSF88946">
    <property type="entry name" value="Sigma2 domain of RNA polymerase sigma factors"/>
    <property type="match status" value="1"/>
</dbReference>
<keyword evidence="2" id="KW-0805">Transcription regulation</keyword>
<dbReference type="Gene3D" id="1.10.10.10">
    <property type="entry name" value="Winged helix-like DNA-binding domain superfamily/Winged helix DNA-binding domain"/>
    <property type="match status" value="1"/>
</dbReference>
<evidence type="ECO:0000256" key="3">
    <source>
        <dbReference type="ARBA" id="ARBA00023082"/>
    </source>
</evidence>
<dbReference type="InterPro" id="IPR039425">
    <property type="entry name" value="RNA_pol_sigma-70-like"/>
</dbReference>
<dbReference type="InterPro" id="IPR014284">
    <property type="entry name" value="RNA_pol_sigma-70_dom"/>
</dbReference>
<dbReference type="GO" id="GO:0003677">
    <property type="term" value="F:DNA binding"/>
    <property type="evidence" value="ECO:0007669"/>
    <property type="project" value="InterPro"/>
</dbReference>
<evidence type="ECO:0000313" key="7">
    <source>
        <dbReference type="EMBL" id="KIA93568.1"/>
    </source>
</evidence>
<dbReference type="PANTHER" id="PTHR43133:SF46">
    <property type="entry name" value="RNA POLYMERASE SIGMA-70 FACTOR ECF SUBFAMILY"/>
    <property type="match status" value="1"/>
</dbReference>